<evidence type="ECO:0000313" key="2">
    <source>
        <dbReference type="Proteomes" id="UP000195880"/>
    </source>
</evidence>
<keyword evidence="2" id="KW-1185">Reference proteome</keyword>
<reference evidence="1 2" key="1">
    <citation type="submission" date="2017-05" db="EMBL/GenBank/DDBJ databases">
        <title>Streptomyces alboflavus Genome sequencing and assembly.</title>
        <authorList>
            <person name="Wang Y."/>
            <person name="Du B."/>
            <person name="Ding Y."/>
            <person name="Liu H."/>
            <person name="Hou Q."/>
            <person name="Liu K."/>
            <person name="Wang C."/>
            <person name="Yao L."/>
        </authorList>
    </citation>
    <scope>NUCLEOTIDE SEQUENCE [LARGE SCALE GENOMIC DNA]</scope>
    <source>
        <strain evidence="1 2">MDJK44</strain>
    </source>
</reference>
<sequence length="122" mass="13395">MEGCTWSATFAVPLRTPGEWAGMWAPPLTVSSHHGKESSMPMSRVLWSATMPLPLRTYFCTASRWASVSQTMPEFCSMTMTSKSLSLASSKTVESSVWTTSKSWAAACSLTIWMPAGMESWT</sequence>
<proteinExistence type="predicted"/>
<name>A0A1Z1W4D4_9ACTN</name>
<accession>A0A1Z1W4D4</accession>
<dbReference type="Proteomes" id="UP000195880">
    <property type="component" value="Chromosome"/>
</dbReference>
<protein>
    <submittedName>
        <fullName evidence="1">Uncharacterized protein</fullName>
    </submittedName>
</protein>
<dbReference type="EMBL" id="CP021748">
    <property type="protein sequence ID" value="ARX81274.1"/>
    <property type="molecule type" value="Genomic_DNA"/>
</dbReference>
<evidence type="ECO:0000313" key="1">
    <source>
        <dbReference type="EMBL" id="ARX81274.1"/>
    </source>
</evidence>
<gene>
    <name evidence="1" type="ORF">SMD44_00672</name>
</gene>
<organism evidence="1 2">
    <name type="scientific">Streptomyces alboflavus</name>
    <dbReference type="NCBI Taxonomy" id="67267"/>
    <lineage>
        <taxon>Bacteria</taxon>
        <taxon>Bacillati</taxon>
        <taxon>Actinomycetota</taxon>
        <taxon>Actinomycetes</taxon>
        <taxon>Kitasatosporales</taxon>
        <taxon>Streptomycetaceae</taxon>
        <taxon>Streptomyces</taxon>
    </lineage>
</organism>
<dbReference type="AlphaFoldDB" id="A0A1Z1W4D4"/>
<dbReference type="KEGG" id="salf:SMD44_00672"/>